<dbReference type="InParanoid" id="G0QWR7"/>
<dbReference type="InterPro" id="IPR016156">
    <property type="entry name" value="FAD/NAD-linked_Rdtase_dimer_sf"/>
</dbReference>
<dbReference type="GO" id="GO:0005829">
    <property type="term" value="C:cytosol"/>
    <property type="evidence" value="ECO:0007669"/>
    <property type="project" value="TreeGrafter"/>
</dbReference>
<dbReference type="Pfam" id="PF07992">
    <property type="entry name" value="Pyr_redox_2"/>
    <property type="match status" value="1"/>
</dbReference>
<dbReference type="GO" id="GO:0005739">
    <property type="term" value="C:mitochondrion"/>
    <property type="evidence" value="ECO:0007669"/>
    <property type="project" value="TreeGrafter"/>
</dbReference>
<comment type="cofactor">
    <cofactor evidence="1">
        <name>FAD</name>
        <dbReference type="ChEBI" id="CHEBI:57692"/>
    </cofactor>
</comment>
<dbReference type="EC" id="1.8.1.7" evidence="12"/>
<evidence type="ECO:0000256" key="6">
    <source>
        <dbReference type="ARBA" id="ARBA00023002"/>
    </source>
</evidence>
<feature type="domain" description="FAD/NAD(P)-binding" evidence="11">
    <location>
        <begin position="69"/>
        <end position="430"/>
    </location>
</feature>
<proteinExistence type="inferred from homology"/>
<dbReference type="PROSITE" id="PS00076">
    <property type="entry name" value="PYRIDINE_REDOX_1"/>
    <property type="match status" value="1"/>
</dbReference>
<feature type="domain" description="Pyridine nucleotide-disulphide oxidoreductase dimerisation" evidence="10">
    <location>
        <begin position="461"/>
        <end position="573"/>
    </location>
</feature>
<evidence type="ECO:0000256" key="8">
    <source>
        <dbReference type="ARBA" id="ARBA00023284"/>
    </source>
</evidence>
<dbReference type="SUPFAM" id="SSF51905">
    <property type="entry name" value="FAD/NAD(P)-binding domain"/>
    <property type="match status" value="1"/>
</dbReference>
<dbReference type="GO" id="GO:0004362">
    <property type="term" value="F:glutathione-disulfide reductase (NADPH) activity"/>
    <property type="evidence" value="ECO:0007669"/>
    <property type="project" value="UniProtKB-EC"/>
</dbReference>
<accession>G0QWR7</accession>
<dbReference type="Gene3D" id="3.30.390.30">
    <property type="match status" value="1"/>
</dbReference>
<dbReference type="InterPro" id="IPR006338">
    <property type="entry name" value="Thioredoxin/glutathione_Rdtase"/>
</dbReference>
<evidence type="ECO:0000256" key="7">
    <source>
        <dbReference type="ARBA" id="ARBA00023157"/>
    </source>
</evidence>
<dbReference type="OMA" id="HNTIGVH"/>
<dbReference type="GO" id="GO:0045454">
    <property type="term" value="P:cell redox homeostasis"/>
    <property type="evidence" value="ECO:0007669"/>
    <property type="project" value="InterPro"/>
</dbReference>
<dbReference type="InterPro" id="IPR012999">
    <property type="entry name" value="Pyr_OxRdtase_I_AS"/>
</dbReference>
<dbReference type="EMBL" id="GL984010">
    <property type="protein sequence ID" value="EGR30338.1"/>
    <property type="molecule type" value="Genomic_DNA"/>
</dbReference>
<dbReference type="eggNOG" id="KOG4716">
    <property type="taxonomic scope" value="Eukaryota"/>
</dbReference>
<dbReference type="PANTHER" id="PTHR42737:SF2">
    <property type="entry name" value="GLUTATHIONE REDUCTASE"/>
    <property type="match status" value="1"/>
</dbReference>
<evidence type="ECO:0000256" key="9">
    <source>
        <dbReference type="RuleBase" id="RU003691"/>
    </source>
</evidence>
<sequence length="591" mass="67621">MFCKLKKITNYKVNQKYKLNYKFSYQASYQQQPLQNYQENSFNQNSQNQNTNNKNENQENINNETKYDYDVAIIGGGSAGLAFAFEAQKLGLKTIIFDYVVPSKQGTQWGIGGTCVNVGCIPKRLFHTASVIKDNILKANDFGFFDDQNFQNNPQAISFSWERLISNIQSYISDLNYKFLFQLNSKEITYINALATLKDKNTILHTQDKNQLKKCIKNQNFEEIKDNKITAQYIVICVGGRPKSLKINKKQEKIQQMITSDDLFSLQKKPGKTLIVGGGYIAMECGGFLSNLGIQTTVLTRNGWLKDFDREMVQAIIENMKEVKKVNFIDKSIIQSIQKIENNEEKINVCYKNLNDNKITCDQFDLILQAIGRKPNSKYLNLNNLGVQTSQNKKILSGNFNNYEQTSIQNIFAVGDILEGVPELTSTAQMSSRLLAHRIYGYKNNLGEDQMKNYKMNYKNTPTTLFTPLEYSFVGIHEEQAIQEYGIDNIEVYHQRFLPLEDQLTISQYNQQQKSFIKIICDKSNNDKVLGIHYLGLNAGEILQGYVVAFNQNLFKKQLNQTITIHPTSAEEILSTNISKSSGENFDKDMC</sequence>
<dbReference type="OrthoDB" id="5956163at2759"/>
<keyword evidence="4 9" id="KW-0274">FAD</keyword>
<dbReference type="GO" id="GO:0050660">
    <property type="term" value="F:flavin adenine dinucleotide binding"/>
    <property type="evidence" value="ECO:0007669"/>
    <property type="project" value="InterPro"/>
</dbReference>
<dbReference type="InterPro" id="IPR046952">
    <property type="entry name" value="GSHR/TRXR-like"/>
</dbReference>
<protein>
    <submittedName>
        <fullName evidence="12">Thioredoxin reductase 2, putative</fullName>
        <ecNumber evidence="12">1.8.1.7</ecNumber>
    </submittedName>
</protein>
<evidence type="ECO:0000313" key="12">
    <source>
        <dbReference type="EMBL" id="EGR30338.1"/>
    </source>
</evidence>
<evidence type="ECO:0000313" key="13">
    <source>
        <dbReference type="Proteomes" id="UP000008983"/>
    </source>
</evidence>
<evidence type="ECO:0000256" key="3">
    <source>
        <dbReference type="ARBA" id="ARBA00022630"/>
    </source>
</evidence>
<dbReference type="InterPro" id="IPR004099">
    <property type="entry name" value="Pyr_nucl-diS_OxRdtase_dimer"/>
</dbReference>
<keyword evidence="5" id="KW-0521">NADP</keyword>
<dbReference type="GeneID" id="14906450"/>
<evidence type="ECO:0000256" key="5">
    <source>
        <dbReference type="ARBA" id="ARBA00022857"/>
    </source>
</evidence>
<dbReference type="PRINTS" id="PR00411">
    <property type="entry name" value="PNDRDTASEI"/>
</dbReference>
<evidence type="ECO:0000256" key="4">
    <source>
        <dbReference type="ARBA" id="ARBA00022827"/>
    </source>
</evidence>
<dbReference type="Pfam" id="PF02852">
    <property type="entry name" value="Pyr_redox_dim"/>
    <property type="match status" value="1"/>
</dbReference>
<dbReference type="PANTHER" id="PTHR42737">
    <property type="entry name" value="GLUTATHIONE REDUCTASE"/>
    <property type="match status" value="1"/>
</dbReference>
<dbReference type="FunFam" id="3.50.50.60:FF:000012">
    <property type="entry name" value="Thioredoxin reductase 1, cytoplasmic"/>
    <property type="match status" value="1"/>
</dbReference>
<keyword evidence="7" id="KW-1015">Disulfide bond</keyword>
<dbReference type="InterPro" id="IPR023753">
    <property type="entry name" value="FAD/NAD-binding_dom"/>
</dbReference>
<dbReference type="Gene3D" id="3.50.50.60">
    <property type="entry name" value="FAD/NAD(P)-binding domain"/>
    <property type="match status" value="2"/>
</dbReference>
<dbReference type="GO" id="GO:0004791">
    <property type="term" value="F:thioredoxin-disulfide reductase (NADPH) activity"/>
    <property type="evidence" value="ECO:0007669"/>
    <property type="project" value="InterPro"/>
</dbReference>
<dbReference type="AlphaFoldDB" id="G0QWR7"/>
<dbReference type="RefSeq" id="XP_004031925.1">
    <property type="nucleotide sequence ID" value="XM_004031877.1"/>
</dbReference>
<dbReference type="GO" id="GO:0006749">
    <property type="term" value="P:glutathione metabolic process"/>
    <property type="evidence" value="ECO:0007669"/>
    <property type="project" value="TreeGrafter"/>
</dbReference>
<dbReference type="PRINTS" id="PR00368">
    <property type="entry name" value="FADPNR"/>
</dbReference>
<keyword evidence="8 9" id="KW-0676">Redox-active center</keyword>
<dbReference type="STRING" id="857967.G0QWR7"/>
<keyword evidence="13" id="KW-1185">Reference proteome</keyword>
<evidence type="ECO:0000256" key="2">
    <source>
        <dbReference type="ARBA" id="ARBA00007532"/>
    </source>
</evidence>
<dbReference type="GO" id="GO:0034599">
    <property type="term" value="P:cellular response to oxidative stress"/>
    <property type="evidence" value="ECO:0007669"/>
    <property type="project" value="TreeGrafter"/>
</dbReference>
<dbReference type="SUPFAM" id="SSF55424">
    <property type="entry name" value="FAD/NAD-linked reductases, dimerisation (C-terminal) domain"/>
    <property type="match status" value="1"/>
</dbReference>
<dbReference type="Proteomes" id="UP000008983">
    <property type="component" value="Unassembled WGS sequence"/>
</dbReference>
<evidence type="ECO:0000259" key="10">
    <source>
        <dbReference type="Pfam" id="PF02852"/>
    </source>
</evidence>
<name>G0QWR7_ICHMU</name>
<keyword evidence="3 9" id="KW-0285">Flavoprotein</keyword>
<evidence type="ECO:0000259" key="11">
    <source>
        <dbReference type="Pfam" id="PF07992"/>
    </source>
</evidence>
<dbReference type="NCBIfam" id="TIGR01438">
    <property type="entry name" value="TGR"/>
    <property type="match status" value="1"/>
</dbReference>
<keyword evidence="6 9" id="KW-0560">Oxidoreductase</keyword>
<gene>
    <name evidence="12" type="ORF">IMG5_134530</name>
</gene>
<evidence type="ECO:0000256" key="1">
    <source>
        <dbReference type="ARBA" id="ARBA00001974"/>
    </source>
</evidence>
<organism evidence="12 13">
    <name type="scientific">Ichthyophthirius multifiliis</name>
    <name type="common">White spot disease agent</name>
    <name type="synonym">Ich</name>
    <dbReference type="NCBI Taxonomy" id="5932"/>
    <lineage>
        <taxon>Eukaryota</taxon>
        <taxon>Sar</taxon>
        <taxon>Alveolata</taxon>
        <taxon>Ciliophora</taxon>
        <taxon>Intramacronucleata</taxon>
        <taxon>Oligohymenophorea</taxon>
        <taxon>Hymenostomatida</taxon>
        <taxon>Ophryoglenina</taxon>
        <taxon>Ichthyophthirius</taxon>
    </lineage>
</organism>
<reference evidence="12 13" key="1">
    <citation type="submission" date="2011-07" db="EMBL/GenBank/DDBJ databases">
        <authorList>
            <person name="Coyne R."/>
            <person name="Brami D."/>
            <person name="Johnson J."/>
            <person name="Hostetler J."/>
            <person name="Hannick L."/>
            <person name="Clark T."/>
            <person name="Cassidy-Hanley D."/>
            <person name="Inman J."/>
        </authorList>
    </citation>
    <scope>NUCLEOTIDE SEQUENCE [LARGE SCALE GENOMIC DNA]</scope>
    <source>
        <strain evidence="12 13">G5</strain>
    </source>
</reference>
<dbReference type="InterPro" id="IPR036188">
    <property type="entry name" value="FAD/NAD-bd_sf"/>
</dbReference>
<comment type="similarity">
    <text evidence="2 9">Belongs to the class-I pyridine nucleotide-disulfide oxidoreductase family.</text>
</comment>